<dbReference type="Gene3D" id="3.40.30.10">
    <property type="entry name" value="Glutaredoxin"/>
    <property type="match status" value="1"/>
</dbReference>
<dbReference type="PROSITE" id="PS00195">
    <property type="entry name" value="GLUTAREDOXIN_1"/>
    <property type="match status" value="1"/>
</dbReference>
<protein>
    <recommendedName>
        <fullName evidence="6">Glutaredoxin</fullName>
    </recommendedName>
</protein>
<comment type="similarity">
    <text evidence="1 6">Belongs to the glutaredoxin family.</text>
</comment>
<dbReference type="InterPro" id="IPR011900">
    <property type="entry name" value="GRX_bact"/>
</dbReference>
<dbReference type="GO" id="GO:0045454">
    <property type="term" value="P:cell redox homeostasis"/>
    <property type="evidence" value="ECO:0007669"/>
    <property type="project" value="InterPro"/>
</dbReference>
<dbReference type="InterPro" id="IPR014025">
    <property type="entry name" value="Glutaredoxin_subgr"/>
</dbReference>
<feature type="domain" description="Glutaredoxin" evidence="7">
    <location>
        <begin position="14"/>
        <end position="73"/>
    </location>
</feature>
<dbReference type="Pfam" id="PF00462">
    <property type="entry name" value="Glutaredoxin"/>
    <property type="match status" value="1"/>
</dbReference>
<dbReference type="CDD" id="cd03418">
    <property type="entry name" value="GRX_GRXb_1_3_like"/>
    <property type="match status" value="1"/>
</dbReference>
<dbReference type="PANTHER" id="PTHR34386">
    <property type="entry name" value="GLUTAREDOXIN"/>
    <property type="match status" value="1"/>
</dbReference>
<dbReference type="InterPro" id="IPR051548">
    <property type="entry name" value="Grx-like_ET"/>
</dbReference>
<comment type="function">
    <text evidence="6">Has a glutathione-disulfide oxidoreductase activity in the presence of NADPH and glutathione reductase. Reduces low molecular weight disulfides and proteins.</text>
</comment>
<dbReference type="KEGG" id="ghl:GM160_11655"/>
<gene>
    <name evidence="8" type="primary">grxC</name>
    <name evidence="8" type="ORF">GM160_11655</name>
</gene>
<name>A0A6I6D5G7_9GAMM</name>
<dbReference type="AlphaFoldDB" id="A0A6I6D5G7"/>
<dbReference type="GO" id="GO:0015038">
    <property type="term" value="F:glutathione disulfide oxidoreductase activity"/>
    <property type="evidence" value="ECO:0007669"/>
    <property type="project" value="UniProtKB-UniRule"/>
</dbReference>
<keyword evidence="2 6" id="KW-0813">Transport</keyword>
<evidence type="ECO:0000313" key="8">
    <source>
        <dbReference type="EMBL" id="QGT79477.1"/>
    </source>
</evidence>
<evidence type="ECO:0000256" key="3">
    <source>
        <dbReference type="ARBA" id="ARBA00022982"/>
    </source>
</evidence>
<dbReference type="PANTHER" id="PTHR34386:SF1">
    <property type="entry name" value="GLUTAREDOXIN-LIKE PROTEIN NRDH"/>
    <property type="match status" value="1"/>
</dbReference>
<keyword evidence="5 6" id="KW-0676">Redox-active center</keyword>
<dbReference type="InterPro" id="IPR036249">
    <property type="entry name" value="Thioredoxin-like_sf"/>
</dbReference>
<evidence type="ECO:0000256" key="5">
    <source>
        <dbReference type="ARBA" id="ARBA00023284"/>
    </source>
</evidence>
<keyword evidence="9" id="KW-1185">Reference proteome</keyword>
<evidence type="ECO:0000256" key="4">
    <source>
        <dbReference type="ARBA" id="ARBA00023157"/>
    </source>
</evidence>
<dbReference type="RefSeq" id="WP_156575256.1">
    <property type="nucleotide sequence ID" value="NZ_CP046415.1"/>
</dbReference>
<keyword evidence="3 6" id="KW-0249">Electron transport</keyword>
<dbReference type="GO" id="GO:0009055">
    <property type="term" value="F:electron transfer activity"/>
    <property type="evidence" value="ECO:0007669"/>
    <property type="project" value="TreeGrafter"/>
</dbReference>
<dbReference type="PROSITE" id="PS51354">
    <property type="entry name" value="GLUTAREDOXIN_2"/>
    <property type="match status" value="1"/>
</dbReference>
<accession>A0A6I6D5G7</accession>
<evidence type="ECO:0000256" key="6">
    <source>
        <dbReference type="RuleBase" id="RU364065"/>
    </source>
</evidence>
<keyword evidence="4" id="KW-1015">Disulfide bond</keyword>
<organism evidence="8 9">
    <name type="scientific">Guyparkeria halophila</name>
    <dbReference type="NCBI Taxonomy" id="47960"/>
    <lineage>
        <taxon>Bacteria</taxon>
        <taxon>Pseudomonadati</taxon>
        <taxon>Pseudomonadota</taxon>
        <taxon>Gammaproteobacteria</taxon>
        <taxon>Chromatiales</taxon>
        <taxon>Thioalkalibacteraceae</taxon>
        <taxon>Guyparkeria</taxon>
    </lineage>
</organism>
<evidence type="ECO:0000313" key="9">
    <source>
        <dbReference type="Proteomes" id="UP000427716"/>
    </source>
</evidence>
<keyword evidence="6" id="KW-0963">Cytoplasm</keyword>
<sequence>MTADPGKPGNQPAIVVYQSPLCPFCHFAKRLLKKRGLAFESINVQLSSAKRDEMIQRAKRLTVPQIFIGETHVGGYDELAALDRNDRLMPLVEAEARRAAGEPPVEGA</sequence>
<reference evidence="8 9" key="1">
    <citation type="submission" date="2019-11" db="EMBL/GenBank/DDBJ databases">
        <authorList>
            <person name="Zhang J."/>
            <person name="Sun C."/>
        </authorList>
    </citation>
    <scope>NUCLEOTIDE SEQUENCE [LARGE SCALE GENOMIC DNA]</scope>
    <source>
        <strain evidence="9">sp2</strain>
    </source>
</reference>
<dbReference type="Proteomes" id="UP000427716">
    <property type="component" value="Chromosome"/>
</dbReference>
<dbReference type="EMBL" id="CP046415">
    <property type="protein sequence ID" value="QGT79477.1"/>
    <property type="molecule type" value="Genomic_DNA"/>
</dbReference>
<dbReference type="PRINTS" id="PR00160">
    <property type="entry name" value="GLUTAREDOXIN"/>
</dbReference>
<proteinExistence type="inferred from homology"/>
<dbReference type="SUPFAM" id="SSF52833">
    <property type="entry name" value="Thioredoxin-like"/>
    <property type="match status" value="1"/>
</dbReference>
<dbReference type="NCBIfam" id="TIGR02181">
    <property type="entry name" value="GRX_bact"/>
    <property type="match status" value="1"/>
</dbReference>
<evidence type="ECO:0000256" key="1">
    <source>
        <dbReference type="ARBA" id="ARBA00007787"/>
    </source>
</evidence>
<evidence type="ECO:0000259" key="7">
    <source>
        <dbReference type="Pfam" id="PF00462"/>
    </source>
</evidence>
<dbReference type="InterPro" id="IPR002109">
    <property type="entry name" value="Glutaredoxin"/>
</dbReference>
<dbReference type="InterPro" id="IPR011767">
    <property type="entry name" value="GLR_AS"/>
</dbReference>
<evidence type="ECO:0000256" key="2">
    <source>
        <dbReference type="ARBA" id="ARBA00022448"/>
    </source>
</evidence>